<name>A0A0D8HEF7_9ACTN</name>
<dbReference type="STRING" id="1280514.AXFE_28750"/>
<evidence type="ECO:0000313" key="1">
    <source>
        <dbReference type="EMBL" id="KJF16274.1"/>
    </source>
</evidence>
<organism evidence="1 2">
    <name type="scientific">Acidithrix ferrooxidans</name>
    <dbReference type="NCBI Taxonomy" id="1280514"/>
    <lineage>
        <taxon>Bacteria</taxon>
        <taxon>Bacillati</taxon>
        <taxon>Actinomycetota</taxon>
        <taxon>Acidimicrobiia</taxon>
        <taxon>Acidimicrobiales</taxon>
        <taxon>Acidimicrobiaceae</taxon>
        <taxon>Acidithrix</taxon>
    </lineage>
</organism>
<protein>
    <submittedName>
        <fullName evidence="1">Uncharacterized protein</fullName>
    </submittedName>
</protein>
<dbReference type="GO" id="GO:0003677">
    <property type="term" value="F:DNA binding"/>
    <property type="evidence" value="ECO:0007669"/>
    <property type="project" value="InterPro"/>
</dbReference>
<gene>
    <name evidence="1" type="ORF">AXFE_28750</name>
</gene>
<evidence type="ECO:0000313" key="2">
    <source>
        <dbReference type="Proteomes" id="UP000032360"/>
    </source>
</evidence>
<reference evidence="1 2" key="1">
    <citation type="submission" date="2015-01" db="EMBL/GenBank/DDBJ databases">
        <title>Draft genome of the acidophilic iron oxidizer Acidithrix ferrooxidans strain Py-F3.</title>
        <authorList>
            <person name="Poehlein A."/>
            <person name="Eisen S."/>
            <person name="Schloemann M."/>
            <person name="Johnson B.D."/>
            <person name="Daniel R."/>
            <person name="Muehling M."/>
        </authorList>
    </citation>
    <scope>NUCLEOTIDE SEQUENCE [LARGE SCALE GENOMIC DNA]</scope>
    <source>
        <strain evidence="1 2">Py-F3</strain>
    </source>
</reference>
<dbReference type="InterPro" id="IPR011006">
    <property type="entry name" value="CheY-like_superfamily"/>
</dbReference>
<dbReference type="SUPFAM" id="SSF52172">
    <property type="entry name" value="CheY-like"/>
    <property type="match status" value="1"/>
</dbReference>
<sequence>MGIEMASMNQQSRVKHTQELRDDCVGKRALVIDNDATAALGLSVALERLGVSVVAEISRIEESVDYPAEIVCCDLVLSREGRALQGAAGVAELVSQGRNILALSSVARANEVGDVIGVGALGFIDRDNLDWGDFGIAVGDISGGQRHLSRSLAARLLSDINDRPLPGNFELSQSSKHLLEELFAKGDEVLRAIPTQDLVAITSQIWSTWSRRTIRYRLNLSERHLELLRRFHDGASPEAIAKAMNVSIGTVHADQDRIKAVLLATYGKDLRREAACRLVWQLVDGQLRWGIEAVS</sequence>
<dbReference type="InterPro" id="IPR016032">
    <property type="entry name" value="Sig_transdc_resp-reg_C-effctor"/>
</dbReference>
<dbReference type="SUPFAM" id="SSF46894">
    <property type="entry name" value="C-terminal effector domain of the bipartite response regulators"/>
    <property type="match status" value="1"/>
</dbReference>
<dbReference type="EMBL" id="JXYS01000090">
    <property type="protein sequence ID" value="KJF16274.1"/>
    <property type="molecule type" value="Genomic_DNA"/>
</dbReference>
<comment type="caution">
    <text evidence="1">The sequence shown here is derived from an EMBL/GenBank/DDBJ whole genome shotgun (WGS) entry which is preliminary data.</text>
</comment>
<dbReference type="Proteomes" id="UP000032360">
    <property type="component" value="Unassembled WGS sequence"/>
</dbReference>
<accession>A0A0D8HEF7</accession>
<proteinExistence type="predicted"/>
<dbReference type="AlphaFoldDB" id="A0A0D8HEF7"/>
<keyword evidence="2" id="KW-1185">Reference proteome</keyword>
<dbReference type="GO" id="GO:0006355">
    <property type="term" value="P:regulation of DNA-templated transcription"/>
    <property type="evidence" value="ECO:0007669"/>
    <property type="project" value="InterPro"/>
</dbReference>